<sequence>MVNETQREAKATKQRDDVTGSLKWAKQKIKNLPVSGPSTTHMLCYMHSLLILILSEMITAHSC</sequence>
<dbReference type="EMBL" id="LRGB01009106">
    <property type="protein sequence ID" value="KZS00652.1"/>
    <property type="molecule type" value="Genomic_DNA"/>
</dbReference>
<comment type="caution">
    <text evidence="1">The sequence shown here is derived from an EMBL/GenBank/DDBJ whole genome shotgun (WGS) entry which is preliminary data.</text>
</comment>
<proteinExistence type="predicted"/>
<reference evidence="1 2" key="1">
    <citation type="submission" date="2016-03" db="EMBL/GenBank/DDBJ databases">
        <title>EvidentialGene: Evidence-directed Construction of Genes on Genomes.</title>
        <authorList>
            <person name="Gilbert D.G."/>
            <person name="Choi J.-H."/>
            <person name="Mockaitis K."/>
            <person name="Colbourne J."/>
            <person name="Pfrender M."/>
        </authorList>
    </citation>
    <scope>NUCLEOTIDE SEQUENCE [LARGE SCALE GENOMIC DNA]</scope>
    <source>
        <strain evidence="1 2">Xinb3</strain>
        <tissue evidence="1">Complete organism</tissue>
    </source>
</reference>
<keyword evidence="2" id="KW-1185">Reference proteome</keyword>
<organism evidence="1 2">
    <name type="scientific">Daphnia magna</name>
    <dbReference type="NCBI Taxonomy" id="35525"/>
    <lineage>
        <taxon>Eukaryota</taxon>
        <taxon>Metazoa</taxon>
        <taxon>Ecdysozoa</taxon>
        <taxon>Arthropoda</taxon>
        <taxon>Crustacea</taxon>
        <taxon>Branchiopoda</taxon>
        <taxon>Diplostraca</taxon>
        <taxon>Cladocera</taxon>
        <taxon>Anomopoda</taxon>
        <taxon>Daphniidae</taxon>
        <taxon>Daphnia</taxon>
    </lineage>
</organism>
<accession>A0A164HX86</accession>
<gene>
    <name evidence="1" type="ORF">APZ42_002971</name>
</gene>
<name>A0A164HX86_9CRUS</name>
<dbReference type="Proteomes" id="UP000076858">
    <property type="component" value="Unassembled WGS sequence"/>
</dbReference>
<protein>
    <submittedName>
        <fullName evidence="1">Uncharacterized protein</fullName>
    </submittedName>
</protein>
<evidence type="ECO:0000313" key="2">
    <source>
        <dbReference type="Proteomes" id="UP000076858"/>
    </source>
</evidence>
<evidence type="ECO:0000313" key="1">
    <source>
        <dbReference type="EMBL" id="KZS00652.1"/>
    </source>
</evidence>
<dbReference type="AlphaFoldDB" id="A0A164HX86"/>